<dbReference type="AlphaFoldDB" id="A0A915KBA9"/>
<evidence type="ECO:0000313" key="1">
    <source>
        <dbReference type="Proteomes" id="UP000887565"/>
    </source>
</evidence>
<keyword evidence="1" id="KW-1185">Reference proteome</keyword>
<evidence type="ECO:0000313" key="2">
    <source>
        <dbReference type="WBParaSite" id="nRc.2.0.1.t36063-RA"/>
    </source>
</evidence>
<dbReference type="WBParaSite" id="nRc.2.0.1.t36063-RA">
    <property type="protein sequence ID" value="nRc.2.0.1.t36063-RA"/>
    <property type="gene ID" value="nRc.2.0.1.g36063"/>
</dbReference>
<accession>A0A915KBA9</accession>
<proteinExistence type="predicted"/>
<protein>
    <submittedName>
        <fullName evidence="2">Uncharacterized protein</fullName>
    </submittedName>
</protein>
<reference evidence="2" key="1">
    <citation type="submission" date="2022-11" db="UniProtKB">
        <authorList>
            <consortium name="WormBaseParasite"/>
        </authorList>
    </citation>
    <scope>IDENTIFICATION</scope>
</reference>
<name>A0A915KBA9_ROMCU</name>
<organism evidence="1 2">
    <name type="scientific">Romanomermis culicivorax</name>
    <name type="common">Nematode worm</name>
    <dbReference type="NCBI Taxonomy" id="13658"/>
    <lineage>
        <taxon>Eukaryota</taxon>
        <taxon>Metazoa</taxon>
        <taxon>Ecdysozoa</taxon>
        <taxon>Nematoda</taxon>
        <taxon>Enoplea</taxon>
        <taxon>Dorylaimia</taxon>
        <taxon>Mermithida</taxon>
        <taxon>Mermithoidea</taxon>
        <taxon>Mermithidae</taxon>
        <taxon>Romanomermis</taxon>
    </lineage>
</organism>
<sequence>MEWIAFPFLARKPKVPRDLLPVSSNPLKNRTRKVFLSVLKIVVPKLLYISPIPTYENFKDQTLTCYEISLLRKDVTLNPNFNYVQKTMFYIKIATQLFGNFLEFIPTLYNS</sequence>
<dbReference type="Proteomes" id="UP000887565">
    <property type="component" value="Unplaced"/>
</dbReference>